<dbReference type="EMBL" id="VWSG01000002">
    <property type="protein sequence ID" value="KAA5537750.1"/>
    <property type="molecule type" value="Genomic_DNA"/>
</dbReference>
<gene>
    <name evidence="1" type="ORF">F0460_03545</name>
</gene>
<comment type="caution">
    <text evidence="1">The sequence shown here is derived from an EMBL/GenBank/DDBJ whole genome shotgun (WGS) entry which is preliminary data.</text>
</comment>
<sequence length="199" mass="23437">MSTRNSNQFEVLKSLPAYGPMYIPINTDGEDFFSEGFVIKFYTKDGTNWVANFKTGWTNYYDVFDYPKFNIVIVIAGGYVYVMSPENKKPIVSYELAVEHALNHNNKNLIFSDSTEIFYYNIYENSLWCSERLSIDGIKDLKIHDNVLFGKTYDLYDTEEWENFSINLDTKEIKGGSFIKNNPTTTFRKKSWWKFWKKN</sequence>
<evidence type="ECO:0000313" key="2">
    <source>
        <dbReference type="Proteomes" id="UP000325141"/>
    </source>
</evidence>
<dbReference type="AlphaFoldDB" id="A0A5M6CTQ5"/>
<reference evidence="1 2" key="1">
    <citation type="submission" date="2019-09" db="EMBL/GenBank/DDBJ databases">
        <title>Genome sequence and assembly of Flavobacterium sp.</title>
        <authorList>
            <person name="Chhetri G."/>
        </authorList>
    </citation>
    <scope>NUCLEOTIDE SEQUENCE [LARGE SCALE GENOMIC DNA]</scope>
    <source>
        <strain evidence="1 2">SNL9</strain>
    </source>
</reference>
<keyword evidence="2" id="KW-1185">Reference proteome</keyword>
<proteinExistence type="predicted"/>
<dbReference type="RefSeq" id="WP_150010321.1">
    <property type="nucleotide sequence ID" value="NZ_VWSG01000002.1"/>
</dbReference>
<dbReference type="Proteomes" id="UP000325141">
    <property type="component" value="Unassembled WGS sequence"/>
</dbReference>
<organism evidence="1 2">
    <name type="scientific">Paenimyroides baculatum</name>
    <dbReference type="NCBI Taxonomy" id="2608000"/>
    <lineage>
        <taxon>Bacteria</taxon>
        <taxon>Pseudomonadati</taxon>
        <taxon>Bacteroidota</taxon>
        <taxon>Flavobacteriia</taxon>
        <taxon>Flavobacteriales</taxon>
        <taxon>Flavobacteriaceae</taxon>
        <taxon>Paenimyroides</taxon>
    </lineage>
</organism>
<protein>
    <submittedName>
        <fullName evidence="1">Uncharacterized protein</fullName>
    </submittedName>
</protein>
<name>A0A5M6CTQ5_9FLAO</name>
<evidence type="ECO:0000313" key="1">
    <source>
        <dbReference type="EMBL" id="KAA5537750.1"/>
    </source>
</evidence>
<accession>A0A5M6CTQ5</accession>